<evidence type="ECO:0000259" key="2">
    <source>
        <dbReference type="Pfam" id="PF20335"/>
    </source>
</evidence>
<accession>A0A3R9IKG5</accession>
<keyword evidence="1" id="KW-0472">Membrane</keyword>
<dbReference type="Pfam" id="PF20335">
    <property type="entry name" value="DUF6630"/>
    <property type="match status" value="1"/>
</dbReference>
<name>A0A3R9IKG5_STROR</name>
<dbReference type="RefSeq" id="WP_125449429.1">
    <property type="nucleotide sequence ID" value="NZ_RJNK01000004.1"/>
</dbReference>
<evidence type="ECO:0000256" key="1">
    <source>
        <dbReference type="SAM" id="Phobius"/>
    </source>
</evidence>
<evidence type="ECO:0000313" key="4">
    <source>
        <dbReference type="Proteomes" id="UP000272252"/>
    </source>
</evidence>
<gene>
    <name evidence="3" type="ORF">D8862_06385</name>
</gene>
<proteinExistence type="predicted"/>
<keyword evidence="1" id="KW-1133">Transmembrane helix</keyword>
<feature type="transmembrane region" description="Helical" evidence="1">
    <location>
        <begin position="83"/>
        <end position="105"/>
    </location>
</feature>
<comment type="caution">
    <text evidence="3">The sequence shown here is derived from an EMBL/GenBank/DDBJ whole genome shotgun (WGS) entry which is preliminary data.</text>
</comment>
<feature type="domain" description="DUF6630" evidence="2">
    <location>
        <begin position="277"/>
        <end position="432"/>
    </location>
</feature>
<dbReference type="InterPro" id="IPR046582">
    <property type="entry name" value="DUF6630"/>
</dbReference>
<feature type="transmembrane region" description="Helical" evidence="1">
    <location>
        <begin position="36"/>
        <end position="53"/>
    </location>
</feature>
<protein>
    <recommendedName>
        <fullName evidence="2">DUF6630 domain-containing protein</fullName>
    </recommendedName>
</protein>
<evidence type="ECO:0000313" key="3">
    <source>
        <dbReference type="EMBL" id="RSI64432.1"/>
    </source>
</evidence>
<dbReference type="OrthoDB" id="5107934at2"/>
<sequence length="437" mass="50048">MTKEERTQKWFVKIPQAEKIPLASKIDMCKRVSQKMLVVFLLLLAGEGALLYLTNQGGLIDSLAEVLNQASQGAPTVNHYKGLALLGILFCLPGLVLPLALIHLLKEKWLQAEVDKVLADGTSSIFAPDYLVEDAGDDWHMMSEKLFSDWALDNGEQELRNFSLEDVKSQLLGVSMGSKDFVFLIPDQLIKLEQGHLVSDFVQVCYEEDTKGFCLDVSIADPASLNENVIYGTTDMRLEKVLAMLQELLEQRRVPDYTSWDIVVDMREDQTSEMETYLEIAGILTDDREVLARLKACFENPQRYFQENEDRYDERCIDLEDGQETIRWIGLVDELLESKDLVELDWQSDMEEFFYQLEPLAQKQGLHLNQAWLEEDGDIPLWARTLDQKWQSQGFCLAAMDIDSDSYVLFICQRAILGELVVLSKKINQRFDYAKNM</sequence>
<dbReference type="EMBL" id="RJNK01000004">
    <property type="protein sequence ID" value="RSI64432.1"/>
    <property type="molecule type" value="Genomic_DNA"/>
</dbReference>
<reference evidence="3 4" key="1">
    <citation type="submission" date="2018-11" db="EMBL/GenBank/DDBJ databases">
        <title>Species Designations Belie Phenotypic and Genotypic Heterogeneity in Oral Streptococci.</title>
        <authorList>
            <person name="Velsko I."/>
        </authorList>
    </citation>
    <scope>NUCLEOTIDE SEQUENCE [LARGE SCALE GENOMIC DNA]</scope>
    <source>
        <strain evidence="3 4">BCC59</strain>
    </source>
</reference>
<organism evidence="3 4">
    <name type="scientific">Streptococcus oralis</name>
    <dbReference type="NCBI Taxonomy" id="1303"/>
    <lineage>
        <taxon>Bacteria</taxon>
        <taxon>Bacillati</taxon>
        <taxon>Bacillota</taxon>
        <taxon>Bacilli</taxon>
        <taxon>Lactobacillales</taxon>
        <taxon>Streptococcaceae</taxon>
        <taxon>Streptococcus</taxon>
    </lineage>
</organism>
<dbReference type="Proteomes" id="UP000272252">
    <property type="component" value="Unassembled WGS sequence"/>
</dbReference>
<keyword evidence="1" id="KW-0812">Transmembrane</keyword>
<dbReference type="AlphaFoldDB" id="A0A3R9IKG5"/>